<dbReference type="GeneID" id="25567973"/>
<dbReference type="RefSeq" id="XP_013754365.1">
    <property type="nucleotide sequence ID" value="XM_013898911.1"/>
</dbReference>
<feature type="compositionally biased region" description="Low complexity" evidence="5">
    <location>
        <begin position="646"/>
        <end position="664"/>
    </location>
</feature>
<reference evidence="8 9" key="1">
    <citation type="submission" date="2010-05" db="EMBL/GenBank/DDBJ databases">
        <title>The Genome Sequence of Thecamonas trahens ATCC 50062.</title>
        <authorList>
            <consortium name="The Broad Institute Genome Sequencing Platform"/>
            <person name="Russ C."/>
            <person name="Cuomo C."/>
            <person name="Shea T."/>
            <person name="Young S.K."/>
            <person name="Zeng Q."/>
            <person name="Koehrsen M."/>
            <person name="Haas B."/>
            <person name="Borodovsky M."/>
            <person name="Guigo R."/>
            <person name="Alvarado L."/>
            <person name="Berlin A."/>
            <person name="Bochicchio J."/>
            <person name="Borenstein D."/>
            <person name="Chapman S."/>
            <person name="Chen Z."/>
            <person name="Freedman E."/>
            <person name="Gellesch M."/>
            <person name="Goldberg J."/>
            <person name="Griggs A."/>
            <person name="Gujja S."/>
            <person name="Heilman E."/>
            <person name="Heiman D."/>
            <person name="Hepburn T."/>
            <person name="Howarth C."/>
            <person name="Jen D."/>
            <person name="Larson L."/>
            <person name="Mehta T."/>
            <person name="Park D."/>
            <person name="Pearson M."/>
            <person name="Roberts A."/>
            <person name="Saif S."/>
            <person name="Shenoy N."/>
            <person name="Sisk P."/>
            <person name="Stolte C."/>
            <person name="Sykes S."/>
            <person name="Thomson T."/>
            <person name="Walk T."/>
            <person name="White J."/>
            <person name="Yandava C."/>
            <person name="Burger G."/>
            <person name="Gray M.W."/>
            <person name="Holland P.W.H."/>
            <person name="King N."/>
            <person name="Lang F.B.F."/>
            <person name="Roger A.J."/>
            <person name="Ruiz-Trillo I."/>
            <person name="Lander E."/>
            <person name="Nusbaum C."/>
        </authorList>
    </citation>
    <scope>NUCLEOTIDE SEQUENCE [LARGE SCALE GENOMIC DNA]</scope>
    <source>
        <strain evidence="8 9">ATCC 50062</strain>
    </source>
</reference>
<dbReference type="EC" id="3.1.3.48" evidence="2"/>
<feature type="compositionally biased region" description="Low complexity" evidence="5">
    <location>
        <begin position="103"/>
        <end position="117"/>
    </location>
</feature>
<dbReference type="STRING" id="461836.A0A0L0DNB9"/>
<dbReference type="SMART" id="SM00195">
    <property type="entry name" value="DSPc"/>
    <property type="match status" value="1"/>
</dbReference>
<dbReference type="GO" id="GO:0043409">
    <property type="term" value="P:negative regulation of MAPK cascade"/>
    <property type="evidence" value="ECO:0007669"/>
    <property type="project" value="TreeGrafter"/>
</dbReference>
<name>A0A0L0DNB9_THETB</name>
<feature type="region of interest" description="Disordered" evidence="5">
    <location>
        <begin position="1043"/>
        <end position="1073"/>
    </location>
</feature>
<dbReference type="Pfam" id="PF00782">
    <property type="entry name" value="DSPc"/>
    <property type="match status" value="1"/>
</dbReference>
<protein>
    <recommendedName>
        <fullName evidence="2">protein-tyrosine-phosphatase</fullName>
        <ecNumber evidence="2">3.1.3.48</ecNumber>
    </recommendedName>
</protein>
<evidence type="ECO:0000256" key="2">
    <source>
        <dbReference type="ARBA" id="ARBA00013064"/>
    </source>
</evidence>
<feature type="compositionally biased region" description="Polar residues" evidence="5">
    <location>
        <begin position="1257"/>
        <end position="1266"/>
    </location>
</feature>
<evidence type="ECO:0000313" key="8">
    <source>
        <dbReference type="EMBL" id="KNC53807.1"/>
    </source>
</evidence>
<feature type="domain" description="Tyrosine-protein phosphatase" evidence="6">
    <location>
        <begin position="265"/>
        <end position="444"/>
    </location>
</feature>
<keyword evidence="4" id="KW-0904">Protein phosphatase</keyword>
<evidence type="ECO:0000256" key="3">
    <source>
        <dbReference type="ARBA" id="ARBA00022801"/>
    </source>
</evidence>
<dbReference type="InterPro" id="IPR029021">
    <property type="entry name" value="Prot-tyrosine_phosphatase-like"/>
</dbReference>
<dbReference type="InterPro" id="IPR020422">
    <property type="entry name" value="TYR_PHOSPHATASE_DUAL_dom"/>
</dbReference>
<dbReference type="SUPFAM" id="SSF52799">
    <property type="entry name" value="(Phosphotyrosine protein) phosphatases II"/>
    <property type="match status" value="2"/>
</dbReference>
<evidence type="ECO:0000256" key="4">
    <source>
        <dbReference type="ARBA" id="ARBA00022912"/>
    </source>
</evidence>
<dbReference type="EMBL" id="GL349482">
    <property type="protein sequence ID" value="KNC53807.1"/>
    <property type="molecule type" value="Genomic_DNA"/>
</dbReference>
<gene>
    <name evidence="8" type="ORF">AMSG_09529</name>
</gene>
<keyword evidence="9" id="KW-1185">Reference proteome</keyword>
<dbReference type="Gene3D" id="3.90.190.10">
    <property type="entry name" value="Protein tyrosine phosphatase superfamily"/>
    <property type="match status" value="2"/>
</dbReference>
<dbReference type="CDD" id="cd14498">
    <property type="entry name" value="DSP"/>
    <property type="match status" value="1"/>
</dbReference>
<sequence>MAAGYSSAALRQTAARTAANDWALAHEAPLAVAVVGTPEEQEEEESGSGLDSSSSSTPLSTSSPLSSLQSAKQSVPSQPSVRATASDIPLGTLSLPSPKTPRARVGSSSGGSVSSRASTRRSSDTPDSSTSMLSSAQPSRSSRTYSGSASDSESSLGYSGASQLRTSRTGSGLRSRTSSSSSSPPPTSDSRSRSRSPGTNRRQTPRLGHYTSKSLMELPVSARKPPRMTKLPPALGLDLSAVGKTRSSMTATAQARKSIETAASNLTQLFPYLYIGGLSSASNKQALVHAGITHVINCAYAPPPETAPPPGDVPDVSPVTTPMAVSAPNFASQETKAKLEAVSRLMTFTYTNVVLADILHADILAVLYEIMEIIDSVRRAGGAVFIHCRLGISRSVALSVAWVMLLNDWDYAKALAWVQTKRPIARPNVGFTFVLQDWYERCHRPKKALADAGPRNTQVLVYAIEPQSTKPGASPFLVARIVPHTDPRLFAVNASSAFILHGADNKLYTYCGHETPSDYRAAIRKAVLRLQLYEGAGDRVKVPANAPHIFANLLVDSGVKPQTPWAKFDEPSTRESHLLTLASGGSVASAGANTSSDLHESNSSSHSFAVSAGTSAASTDNLAANPVVSTAAWLLSPSRRADGAVTNSGSSCASSESGSGRTSPTPSPGMYSSTDAKALAALPEAHVIDVHMLSKPRKASIATSSLSSVHAPFSAPLAWNPGRLANVSLAVPAPNATVKTKAVVRRALTSDHLEASHQTVLPVPLRMPPPTSELRLAVQFLLVQRFRSDRPKAAVASMLDLVMGSEPTSILAHLHVTSTEQALSAEWRDAHGVRGVVRASRAASTQPGPDLLNTPRDGVDTPTLLQLPLVDEVSTDLALVAIDFMEFVASVASHGGKVAVYASSGETQALALAVWWVATLLNISYHDALALVMLKRGALIGGSGAASAVSPHFQSQARAWHEARLAAFGHSLDVAHARSILAASMSESSPNSARLRREHSTVTTSSTGDYAVAQLTDMTSDSPNDTQADLRLPIAMSATRSFKSGTVGSSSERSDSSAAAGPDELTGYSAPRTAQIVSERRTRVYAIQELCPGASASLPVARELDVAKHASLFSLDVETSAQCLLIHDTSNSLHLFAGRMAPPTHVAKLREHVRRLQCWFNAGLLLNAVDGTKSSQRRSIGRRDQSKFMAALVLAGVVPTNPWSSPSRAGGSGELSTEAAAVLVENRMGRRVSVSGSLLPADTRPPAVIRVPRESSPKSLGMSSDESMSRAPESIQGADSRSTPWNTEPVVSTTDSSQLTRHSSAAAVHPADATTVAVAAARNAAHPPPQNSRSRGCCCVIS</sequence>
<feature type="compositionally biased region" description="Low complexity" evidence="5">
    <location>
        <begin position="47"/>
        <end position="70"/>
    </location>
</feature>
<organism evidence="8 9">
    <name type="scientific">Thecamonas trahens ATCC 50062</name>
    <dbReference type="NCBI Taxonomy" id="461836"/>
    <lineage>
        <taxon>Eukaryota</taxon>
        <taxon>Apusozoa</taxon>
        <taxon>Apusomonadida</taxon>
        <taxon>Apusomonadidae</taxon>
        <taxon>Thecamonas</taxon>
    </lineage>
</organism>
<feature type="region of interest" description="Disordered" evidence="5">
    <location>
        <begin position="640"/>
        <end position="671"/>
    </location>
</feature>
<feature type="compositionally biased region" description="Low complexity" evidence="5">
    <location>
        <begin position="1044"/>
        <end position="1061"/>
    </location>
</feature>
<dbReference type="PROSITE" id="PS50054">
    <property type="entry name" value="TYR_PHOSPHATASE_DUAL"/>
    <property type="match status" value="1"/>
</dbReference>
<proteinExistence type="inferred from homology"/>
<feature type="compositionally biased region" description="Polar residues" evidence="5">
    <location>
        <begin position="71"/>
        <end position="83"/>
    </location>
</feature>
<dbReference type="eggNOG" id="KOG1716">
    <property type="taxonomic scope" value="Eukaryota"/>
</dbReference>
<feature type="compositionally biased region" description="Polar residues" evidence="5">
    <location>
        <begin position="1277"/>
        <end position="1303"/>
    </location>
</feature>
<dbReference type="PANTHER" id="PTHR10159">
    <property type="entry name" value="DUAL SPECIFICITY PROTEIN PHOSPHATASE"/>
    <property type="match status" value="1"/>
</dbReference>
<dbReference type="Proteomes" id="UP000054408">
    <property type="component" value="Unassembled WGS sequence"/>
</dbReference>
<keyword evidence="3" id="KW-0378">Hydrolase</keyword>
<evidence type="ECO:0000313" key="9">
    <source>
        <dbReference type="Proteomes" id="UP000054408"/>
    </source>
</evidence>
<dbReference type="InterPro" id="IPR000387">
    <property type="entry name" value="Tyr_Pase_dom"/>
</dbReference>
<dbReference type="PANTHER" id="PTHR10159:SF519">
    <property type="entry name" value="DUAL SPECIFICITY PROTEIN PHOSPHATASE MPK3"/>
    <property type="match status" value="1"/>
</dbReference>
<evidence type="ECO:0000259" key="6">
    <source>
        <dbReference type="PROSITE" id="PS50054"/>
    </source>
</evidence>
<feature type="compositionally biased region" description="Low complexity" evidence="5">
    <location>
        <begin position="139"/>
        <end position="182"/>
    </location>
</feature>
<feature type="region of interest" description="Disordered" evidence="5">
    <location>
        <begin position="1251"/>
        <end position="1310"/>
    </location>
</feature>
<accession>A0A0L0DNB9</accession>
<dbReference type="GO" id="GO:0005737">
    <property type="term" value="C:cytoplasm"/>
    <property type="evidence" value="ECO:0007669"/>
    <property type="project" value="TreeGrafter"/>
</dbReference>
<evidence type="ECO:0000256" key="1">
    <source>
        <dbReference type="ARBA" id="ARBA00008601"/>
    </source>
</evidence>
<dbReference type="OrthoDB" id="273181at2759"/>
<evidence type="ECO:0000259" key="7">
    <source>
        <dbReference type="PROSITE" id="PS50056"/>
    </source>
</evidence>
<feature type="region of interest" description="Disordered" evidence="5">
    <location>
        <begin position="988"/>
        <end position="1009"/>
    </location>
</feature>
<feature type="domain" description="Tyrosine specific protein phosphatases" evidence="7">
    <location>
        <begin position="368"/>
        <end position="423"/>
    </location>
</feature>
<dbReference type="GO" id="GO:0004725">
    <property type="term" value="F:protein tyrosine phosphatase activity"/>
    <property type="evidence" value="ECO:0007669"/>
    <property type="project" value="UniProtKB-EC"/>
</dbReference>
<dbReference type="PROSITE" id="PS50056">
    <property type="entry name" value="TYR_PHOSPHATASE_2"/>
    <property type="match status" value="1"/>
</dbReference>
<dbReference type="InterPro" id="IPR000340">
    <property type="entry name" value="Dual-sp_phosphatase_cat-dom"/>
</dbReference>
<evidence type="ECO:0000256" key="5">
    <source>
        <dbReference type="SAM" id="MobiDB-lite"/>
    </source>
</evidence>
<comment type="similarity">
    <text evidence="1">Belongs to the protein-tyrosine phosphatase family. Non-receptor class dual specificity subfamily.</text>
</comment>
<feature type="region of interest" description="Disordered" evidence="5">
    <location>
        <begin position="33"/>
        <end position="234"/>
    </location>
</feature>